<dbReference type="EMBL" id="JLXW01000008">
    <property type="protein sequence ID" value="KBZ62043.1"/>
    <property type="molecule type" value="Genomic_DNA"/>
</dbReference>
<dbReference type="PATRIC" id="fig|1324261.3.peg.2986"/>
<organism evidence="2 3">
    <name type="scientific">Mycobacterium [tuberculosis] TKK-01-0051</name>
    <dbReference type="NCBI Taxonomy" id="1324261"/>
    <lineage>
        <taxon>Bacteria</taxon>
        <taxon>Bacillati</taxon>
        <taxon>Actinomycetota</taxon>
        <taxon>Actinomycetes</taxon>
        <taxon>Mycobacteriales</taxon>
        <taxon>Mycobacteriaceae</taxon>
        <taxon>Mycobacterium</taxon>
        <taxon>Mycobacterium avium complex (MAC)</taxon>
    </lineage>
</organism>
<dbReference type="AlphaFoldDB" id="A0A051TZG4"/>
<proteinExistence type="predicted"/>
<dbReference type="RefSeq" id="WP_044485612.1">
    <property type="nucleotide sequence ID" value="NZ_KK328284.1"/>
</dbReference>
<gene>
    <name evidence="2" type="ORF">K875_02964</name>
</gene>
<dbReference type="Proteomes" id="UP000025947">
    <property type="component" value="Unassembled WGS sequence"/>
</dbReference>
<dbReference type="HOGENOM" id="CLU_751877_0_0_11"/>
<evidence type="ECO:0000313" key="3">
    <source>
        <dbReference type="Proteomes" id="UP000025947"/>
    </source>
</evidence>
<name>A0A051TZG4_9MYCO</name>
<reference evidence="2 3" key="1">
    <citation type="submission" date="2014-04" db="EMBL/GenBank/DDBJ databases">
        <title>The Genome Sequence of Mycobacterium tuberculosis TKK-01-0051.</title>
        <authorList>
            <consortium name="The Broad Institute Genomics Platform"/>
            <consortium name="The Broad Institute Genome Sequencing Center for Infectious Disease"/>
            <person name="Earl A.M."/>
            <person name="Cohen K."/>
            <person name="Pym A."/>
            <person name="Bishai W."/>
            <person name="Maharaj K."/>
            <person name="Desjardins C."/>
            <person name="Abeel T."/>
            <person name="Young S."/>
            <person name="Zeng Q."/>
            <person name="Gargeya S."/>
            <person name="Abouelleil A."/>
            <person name="Alvarado L."/>
            <person name="Chapman S.B."/>
            <person name="Gainer-Dewar J."/>
            <person name="Goldberg J."/>
            <person name="Griggs A."/>
            <person name="Gujja S."/>
            <person name="Hansen M."/>
            <person name="Howarth C."/>
            <person name="Imamovic A."/>
            <person name="Larimer J."/>
            <person name="Murphy C."/>
            <person name="Naylor J."/>
            <person name="Pearson M."/>
            <person name="Poon T.W."/>
            <person name="Priest M."/>
            <person name="Roberts A."/>
            <person name="Saif S."/>
            <person name="Shea T."/>
            <person name="Sykes S."/>
            <person name="Wortman J."/>
            <person name="Nusbaum C."/>
            <person name="Birren B."/>
        </authorList>
    </citation>
    <scope>NUCLEOTIDE SEQUENCE [LARGE SCALE GENOMIC DNA]</scope>
    <source>
        <strain evidence="2 3">TKK-01-0051</strain>
    </source>
</reference>
<accession>A0A051TZG4</accession>
<keyword evidence="1" id="KW-1133">Transmembrane helix</keyword>
<keyword evidence="1" id="KW-0812">Transmembrane</keyword>
<evidence type="ECO:0000256" key="1">
    <source>
        <dbReference type="SAM" id="Phobius"/>
    </source>
</evidence>
<feature type="transmembrane region" description="Helical" evidence="1">
    <location>
        <begin position="36"/>
        <end position="56"/>
    </location>
</feature>
<sequence>MRVNDSPSAPRQFVASPASVSATMNEFATGKRTLNAVYGLAIGVGLVAGVGVGAGAGVGTGIGVGLGAGTAIIMLVPMAWLAYAWWRSRQKVLVGVTNEGLSIDRWPGDVFSFADATLGPWVNMGVALHLRSGSHRFVLGGRDRRIASSTRLDAPPVQAVDAWLWDAEFDELLAVGGRQGGADVRGPAPGEATRCLLFPNPYLAEQMGSFAFRKHLQLQRSLSQPSLVLDVDDDAIRVIDPNRDTPSAPVSRAQVTATPAIYQPDSVTSGDGSTYDYAAIPGLVVGIPGVPPVTIGCLDLVGSQFRFSWRGDAHRPNERPAYVVSAADWRTLAEKFGLAPHLEDMRRSPTT</sequence>
<protein>
    <submittedName>
        <fullName evidence="2">Uncharacterized protein</fullName>
    </submittedName>
</protein>
<evidence type="ECO:0000313" key="2">
    <source>
        <dbReference type="EMBL" id="KBZ62043.1"/>
    </source>
</evidence>
<feature type="transmembrane region" description="Helical" evidence="1">
    <location>
        <begin position="62"/>
        <end position="83"/>
    </location>
</feature>
<keyword evidence="1" id="KW-0472">Membrane</keyword>
<comment type="caution">
    <text evidence="2">The sequence shown here is derived from an EMBL/GenBank/DDBJ whole genome shotgun (WGS) entry which is preliminary data.</text>
</comment>
<keyword evidence="3" id="KW-1185">Reference proteome</keyword>